<accession>A0A645HE23</accession>
<dbReference type="GO" id="GO:0103039">
    <property type="term" value="F:protein methylthiotransferase activity"/>
    <property type="evidence" value="ECO:0007669"/>
    <property type="project" value="UniProtKB-EC"/>
</dbReference>
<keyword evidence="3" id="KW-0689">Ribosomal protein</keyword>
<feature type="domain" description="TRAM" evidence="2">
    <location>
        <begin position="13"/>
        <end position="81"/>
    </location>
</feature>
<proteinExistence type="predicted"/>
<keyword evidence="1" id="KW-0963">Cytoplasm</keyword>
<dbReference type="AlphaFoldDB" id="A0A645HE23"/>
<evidence type="ECO:0000313" key="3">
    <source>
        <dbReference type="EMBL" id="MPN36970.1"/>
    </source>
</evidence>
<dbReference type="GO" id="GO:0035599">
    <property type="term" value="F:aspartic acid methylthiotransferase activity"/>
    <property type="evidence" value="ECO:0007669"/>
    <property type="project" value="TreeGrafter"/>
</dbReference>
<evidence type="ECO:0000259" key="2">
    <source>
        <dbReference type="PROSITE" id="PS50926"/>
    </source>
</evidence>
<dbReference type="EC" id="2.8.4.4" evidence="3"/>
<sequence length="82" mass="9229">MELQSEISLKRQNFFVGKELTVLIENIDMEDNMAWGRSYRDAPEVDGLVGVINGSHLAKGSFVNVKITDAQEYDLLGLEIKE</sequence>
<dbReference type="PROSITE" id="PS50926">
    <property type="entry name" value="TRAM"/>
    <property type="match status" value="1"/>
</dbReference>
<reference evidence="3" key="1">
    <citation type="submission" date="2019-08" db="EMBL/GenBank/DDBJ databases">
        <authorList>
            <person name="Kucharzyk K."/>
            <person name="Murdoch R.W."/>
            <person name="Higgins S."/>
            <person name="Loffler F."/>
        </authorList>
    </citation>
    <scope>NUCLEOTIDE SEQUENCE</scope>
</reference>
<dbReference type="PANTHER" id="PTHR43837:SF1">
    <property type="entry name" value="RIBOSOMAL PROTEIN US12 METHYLTHIOTRANSFERASE RIMO"/>
    <property type="match status" value="1"/>
</dbReference>
<dbReference type="Gene3D" id="2.40.50.140">
    <property type="entry name" value="Nucleic acid-binding proteins"/>
    <property type="match status" value="1"/>
</dbReference>
<dbReference type="GO" id="GO:0051539">
    <property type="term" value="F:4 iron, 4 sulfur cluster binding"/>
    <property type="evidence" value="ECO:0007669"/>
    <property type="project" value="InterPro"/>
</dbReference>
<comment type="caution">
    <text evidence="3">The sequence shown here is derived from an EMBL/GenBank/DDBJ whole genome shotgun (WGS) entry which is preliminary data.</text>
</comment>
<name>A0A645HE23_9ZZZZ</name>
<dbReference type="EMBL" id="VSSQ01091402">
    <property type="protein sequence ID" value="MPN36970.1"/>
    <property type="molecule type" value="Genomic_DNA"/>
</dbReference>
<dbReference type="Pfam" id="PF18693">
    <property type="entry name" value="TRAM_2"/>
    <property type="match status" value="1"/>
</dbReference>
<dbReference type="GO" id="GO:0005829">
    <property type="term" value="C:cytosol"/>
    <property type="evidence" value="ECO:0007669"/>
    <property type="project" value="TreeGrafter"/>
</dbReference>
<dbReference type="PANTHER" id="PTHR43837">
    <property type="entry name" value="RIBOSOMAL PROTEIN S12 METHYLTHIOTRANSFERASE RIMO"/>
    <property type="match status" value="1"/>
</dbReference>
<evidence type="ECO:0000256" key="1">
    <source>
        <dbReference type="ARBA" id="ARBA00022490"/>
    </source>
</evidence>
<protein>
    <submittedName>
        <fullName evidence="3">Ribosomal protein S12 methylthiotransferase RimO</fullName>
        <ecNumber evidence="3">2.8.4.4</ecNumber>
    </submittedName>
</protein>
<organism evidence="3">
    <name type="scientific">bioreactor metagenome</name>
    <dbReference type="NCBI Taxonomy" id="1076179"/>
    <lineage>
        <taxon>unclassified sequences</taxon>
        <taxon>metagenomes</taxon>
        <taxon>ecological metagenomes</taxon>
    </lineage>
</organism>
<dbReference type="FunFam" id="2.40.50.140:FF:000210">
    <property type="entry name" value="Ribosomal protein S12 methylthiotransferase RimO"/>
    <property type="match status" value="1"/>
</dbReference>
<gene>
    <name evidence="3" type="primary">rimO_53</name>
    <name evidence="3" type="ORF">SDC9_184482</name>
</gene>
<dbReference type="GO" id="GO:0005840">
    <property type="term" value="C:ribosome"/>
    <property type="evidence" value="ECO:0007669"/>
    <property type="project" value="UniProtKB-KW"/>
</dbReference>
<keyword evidence="3" id="KW-0808">Transferase</keyword>
<dbReference type="InterPro" id="IPR005840">
    <property type="entry name" value="Ribosomal_uS12_MeSTrfase_RimO"/>
</dbReference>
<dbReference type="InterPro" id="IPR012340">
    <property type="entry name" value="NA-bd_OB-fold"/>
</dbReference>
<keyword evidence="3" id="KW-0687">Ribonucleoprotein</keyword>
<dbReference type="InterPro" id="IPR002792">
    <property type="entry name" value="TRAM_dom"/>
</dbReference>